<sequence length="205" mass="22840">MKLLYQTHSPYARKVLVFAHETGLAGRIDVIHHETSPTRRNPEVFAHNPLGKVPVLLREGQAPLFDSDLICACLDTLHDGPPLIPAAGEARWHALRLQAVAQGMADAGIAVRWETERRPPPLRHPPLRDGYLAKLVAAYDWLEAGLDTDGPLHVGHVAVATALDWLRFRGLPDFRADRPRLTVWFERFAERASMRATPLSGDTCD</sequence>
<dbReference type="PROSITE" id="PS50404">
    <property type="entry name" value="GST_NTER"/>
    <property type="match status" value="1"/>
</dbReference>
<dbReference type="InterPro" id="IPR050983">
    <property type="entry name" value="GST_Omega/HSP26"/>
</dbReference>
<dbReference type="SUPFAM" id="SSF47616">
    <property type="entry name" value="GST C-terminal domain-like"/>
    <property type="match status" value="1"/>
</dbReference>
<feature type="domain" description="GST N-terminal" evidence="1">
    <location>
        <begin position="1"/>
        <end position="82"/>
    </location>
</feature>
<dbReference type="Pfam" id="PF13410">
    <property type="entry name" value="GST_C_2"/>
    <property type="match status" value="1"/>
</dbReference>
<dbReference type="CDD" id="cd03049">
    <property type="entry name" value="GST_N_3"/>
    <property type="match status" value="1"/>
</dbReference>
<evidence type="ECO:0000313" key="2">
    <source>
        <dbReference type="EMBL" id="AWV05840.1"/>
    </source>
</evidence>
<dbReference type="GO" id="GO:0016740">
    <property type="term" value="F:transferase activity"/>
    <property type="evidence" value="ECO:0007669"/>
    <property type="project" value="UniProtKB-KW"/>
</dbReference>
<dbReference type="GO" id="GO:0005737">
    <property type="term" value="C:cytoplasm"/>
    <property type="evidence" value="ECO:0007669"/>
    <property type="project" value="TreeGrafter"/>
</dbReference>
<dbReference type="PANTHER" id="PTHR43968:SF6">
    <property type="entry name" value="GLUTATHIONE S-TRANSFERASE OMEGA"/>
    <property type="match status" value="1"/>
</dbReference>
<dbReference type="Proteomes" id="UP000320431">
    <property type="component" value="Unassembled WGS sequence"/>
</dbReference>
<dbReference type="InterPro" id="IPR036249">
    <property type="entry name" value="Thioredoxin-like_sf"/>
</dbReference>
<evidence type="ECO:0000313" key="3">
    <source>
        <dbReference type="EMBL" id="KAB8189485.1"/>
    </source>
</evidence>
<dbReference type="Gene3D" id="1.20.1050.10">
    <property type="match status" value="1"/>
</dbReference>
<reference evidence="2 4" key="1">
    <citation type="submission" date="2018-05" db="EMBL/GenBank/DDBJ databases">
        <title>The complete genome of Lysobacter maris HZ9B, a marine bacterium antagonistic against terrestrial plant pathogens.</title>
        <authorList>
            <person name="Zhang X.-Q."/>
        </authorList>
    </citation>
    <scope>NUCLEOTIDE SEQUENCE [LARGE SCALE GENOMIC DNA]</scope>
    <source>
        <strain evidence="2 4">HZ9B</strain>
    </source>
</reference>
<proteinExistence type="predicted"/>
<dbReference type="AlphaFoldDB" id="A0A2U9TC07"/>
<dbReference type="RefSeq" id="WP_111265031.1">
    <property type="nucleotide sequence ID" value="NZ_CP029843.1"/>
</dbReference>
<reference evidence="3 5" key="2">
    <citation type="submission" date="2019-10" db="EMBL/GenBank/DDBJ databases">
        <title>Lysobacter alkalisoli sp. nov., isolated from saline-alkaline soil.</title>
        <authorList>
            <person name="Sun J.-Q."/>
        </authorList>
    </citation>
    <scope>NUCLEOTIDE SEQUENCE [LARGE SCALE GENOMIC DNA]</scope>
    <source>
        <strain evidence="3 5">KCTC 42381</strain>
    </source>
</reference>
<dbReference type="SUPFAM" id="SSF52833">
    <property type="entry name" value="Thioredoxin-like"/>
    <property type="match status" value="1"/>
</dbReference>
<accession>A0A2U9TC07</accession>
<dbReference type="CDD" id="cd03205">
    <property type="entry name" value="GST_C_6"/>
    <property type="match status" value="1"/>
</dbReference>
<dbReference type="Gene3D" id="3.40.30.10">
    <property type="entry name" value="Glutaredoxin"/>
    <property type="match status" value="1"/>
</dbReference>
<dbReference type="Proteomes" id="UP000249447">
    <property type="component" value="Chromosome"/>
</dbReference>
<keyword evidence="2" id="KW-0808">Transferase</keyword>
<evidence type="ECO:0000313" key="5">
    <source>
        <dbReference type="Proteomes" id="UP000320431"/>
    </source>
</evidence>
<evidence type="ECO:0000313" key="4">
    <source>
        <dbReference type="Proteomes" id="UP000249447"/>
    </source>
</evidence>
<name>A0A2U9TC07_9GAMM</name>
<keyword evidence="4" id="KW-1185">Reference proteome</keyword>
<dbReference type="PANTHER" id="PTHR43968">
    <property type="match status" value="1"/>
</dbReference>
<gene>
    <name evidence="2" type="ORF">C9I47_0114</name>
    <name evidence="3" type="ORF">FKV24_009295</name>
</gene>
<dbReference type="OrthoDB" id="8634103at2"/>
<dbReference type="InterPro" id="IPR036282">
    <property type="entry name" value="Glutathione-S-Trfase_C_sf"/>
</dbReference>
<dbReference type="EMBL" id="VICD02000147">
    <property type="protein sequence ID" value="KAB8189485.1"/>
    <property type="molecule type" value="Genomic_DNA"/>
</dbReference>
<dbReference type="EMBL" id="CP029843">
    <property type="protein sequence ID" value="AWV05840.1"/>
    <property type="molecule type" value="Genomic_DNA"/>
</dbReference>
<evidence type="ECO:0000259" key="1">
    <source>
        <dbReference type="PROSITE" id="PS50404"/>
    </source>
</evidence>
<dbReference type="Pfam" id="PF13409">
    <property type="entry name" value="GST_N_2"/>
    <property type="match status" value="1"/>
</dbReference>
<dbReference type="KEGG" id="lmb:C9I47_0114"/>
<organism evidence="2 4">
    <name type="scientific">Marilutibacter maris</name>
    <dbReference type="NCBI Taxonomy" id="1605891"/>
    <lineage>
        <taxon>Bacteria</taxon>
        <taxon>Pseudomonadati</taxon>
        <taxon>Pseudomonadota</taxon>
        <taxon>Gammaproteobacteria</taxon>
        <taxon>Lysobacterales</taxon>
        <taxon>Lysobacteraceae</taxon>
        <taxon>Marilutibacter</taxon>
    </lineage>
</organism>
<protein>
    <submittedName>
        <fullName evidence="2">Glutathione S-transferase</fullName>
    </submittedName>
</protein>
<dbReference type="InterPro" id="IPR004045">
    <property type="entry name" value="Glutathione_S-Trfase_N"/>
</dbReference>